<evidence type="ECO:0000313" key="4">
    <source>
        <dbReference type="EMBL" id="SEF32034.1"/>
    </source>
</evidence>
<dbReference type="PANTHER" id="PTHR11559">
    <property type="entry name" value="CARBOXYLESTERASE"/>
    <property type="match status" value="1"/>
</dbReference>
<feature type="region of interest" description="Disordered" evidence="2">
    <location>
        <begin position="49"/>
        <end position="78"/>
    </location>
</feature>
<dbReference type="OrthoDB" id="4308422at2"/>
<accession>A0A1H5R1U4</accession>
<dbReference type="InterPro" id="IPR029058">
    <property type="entry name" value="AB_hydrolase_fold"/>
</dbReference>
<dbReference type="SUPFAM" id="SSF53474">
    <property type="entry name" value="alpha/beta-Hydrolases"/>
    <property type="match status" value="1"/>
</dbReference>
<dbReference type="AlphaFoldDB" id="A0A1H5R1U4"/>
<evidence type="ECO:0000256" key="2">
    <source>
        <dbReference type="SAM" id="MobiDB-lite"/>
    </source>
</evidence>
<gene>
    <name evidence="4" type="ORF">SAMN05421837_10647</name>
</gene>
<dbReference type="STRING" id="218821.SAMN05421837_10647"/>
<dbReference type="Proteomes" id="UP000198878">
    <property type="component" value="Unassembled WGS sequence"/>
</dbReference>
<dbReference type="InterPro" id="IPR002018">
    <property type="entry name" value="CarbesteraseB"/>
</dbReference>
<reference evidence="5" key="1">
    <citation type="submission" date="2016-10" db="EMBL/GenBank/DDBJ databases">
        <authorList>
            <person name="Varghese N."/>
            <person name="Submissions S."/>
        </authorList>
    </citation>
    <scope>NUCLEOTIDE SEQUENCE [LARGE SCALE GENOMIC DNA]</scope>
    <source>
        <strain evidence="5">DSM 44654</strain>
    </source>
</reference>
<evidence type="ECO:0000256" key="1">
    <source>
        <dbReference type="ARBA" id="ARBA00010515"/>
    </source>
</evidence>
<dbReference type="RefSeq" id="WP_086683170.1">
    <property type="nucleotide sequence ID" value="NZ_FNUJ01000006.1"/>
</dbReference>
<keyword evidence="5" id="KW-1185">Reference proteome</keyword>
<dbReference type="Gene3D" id="3.40.50.1820">
    <property type="entry name" value="alpha/beta hydrolase"/>
    <property type="match status" value="1"/>
</dbReference>
<dbReference type="PROSITE" id="PS01173">
    <property type="entry name" value="LIPASE_GDXG_HIS"/>
    <property type="match status" value="1"/>
</dbReference>
<name>A0A1H5R1U4_9PSEU</name>
<evidence type="ECO:0000313" key="5">
    <source>
        <dbReference type="Proteomes" id="UP000198878"/>
    </source>
</evidence>
<organism evidence="4 5">
    <name type="scientific">Amycolatopsis pretoriensis</name>
    <dbReference type="NCBI Taxonomy" id="218821"/>
    <lineage>
        <taxon>Bacteria</taxon>
        <taxon>Bacillati</taxon>
        <taxon>Actinomycetota</taxon>
        <taxon>Actinomycetes</taxon>
        <taxon>Pseudonocardiales</taxon>
        <taxon>Pseudonocardiaceae</taxon>
        <taxon>Amycolatopsis</taxon>
    </lineage>
</organism>
<protein>
    <submittedName>
        <fullName evidence="4">Para-nitrobenzyl esterase</fullName>
    </submittedName>
</protein>
<evidence type="ECO:0000259" key="3">
    <source>
        <dbReference type="Pfam" id="PF00135"/>
    </source>
</evidence>
<proteinExistence type="inferred from homology"/>
<sequence>MTDPVVPTTSGAVRGQVTAAGFALFRGIPYAAAPEGDLRFAEPVPAPPWEDVRDALRPGPTAPQRRHDVPGLDLSPLTGAGWRPGPEYLTVDVWTPRLGAAGLPVLVFVHGGAFLGGTGSAPVYDGTSFNHAGAVLVTVQYRLGVDGFLPLDGGTTNLGLRDQLAALRWVQENIEGFGGNPGNVTFFGAASGAVSVACLLASPLSQGLFHKAIVQSGHPDMVRDFVQARRLARVIADELKSEPTAEAFRKVSTEQLLDAQDAVLRPGGAPDLRDALGYDRGYGLSPFLPVVGDDVLPQHPAKAIKAGAGRDVDLVVGSCSEEMRLYLVPTGALDAVTDDQAVASLAVSHPDPAGVLERYGLGSDAPAGDVLVGALTDLVFRDGVRDLAENHAGRTFRYEFEWGSPLHDGALGACHGLELPFVFDALGPLSGPRGLLGENPPRELADDLNGAWYRFAATGSPGWPEYTGEDTLFHTY</sequence>
<feature type="domain" description="Carboxylesterase type B" evidence="3">
    <location>
        <begin position="3"/>
        <end position="462"/>
    </location>
</feature>
<dbReference type="EMBL" id="FNUJ01000006">
    <property type="protein sequence ID" value="SEF32034.1"/>
    <property type="molecule type" value="Genomic_DNA"/>
</dbReference>
<comment type="similarity">
    <text evidence="1">Belongs to the 'GDXG' lipolytic enzyme family.</text>
</comment>
<dbReference type="InterPro" id="IPR050309">
    <property type="entry name" value="Type-B_Carboxylest/Lipase"/>
</dbReference>
<dbReference type="InterPro" id="IPR002168">
    <property type="entry name" value="Lipase_GDXG_HIS_AS"/>
</dbReference>
<dbReference type="Pfam" id="PF00135">
    <property type="entry name" value="COesterase"/>
    <property type="match status" value="1"/>
</dbReference>
<dbReference type="GO" id="GO:0016787">
    <property type="term" value="F:hydrolase activity"/>
    <property type="evidence" value="ECO:0007669"/>
    <property type="project" value="InterPro"/>
</dbReference>